<reference evidence="2 3" key="1">
    <citation type="journal article" date="2015" name="Nature">
        <title>rRNA introns, odd ribosomes, and small enigmatic genomes across a large radiation of phyla.</title>
        <authorList>
            <person name="Brown C.T."/>
            <person name="Hug L.A."/>
            <person name="Thomas B.C."/>
            <person name="Sharon I."/>
            <person name="Castelle C.J."/>
            <person name="Singh A."/>
            <person name="Wilkins M.J."/>
            <person name="Williams K.H."/>
            <person name="Banfield J.F."/>
        </authorList>
    </citation>
    <scope>NUCLEOTIDE SEQUENCE [LARGE SCALE GENOMIC DNA]</scope>
</reference>
<dbReference type="Gene3D" id="3.90.550.10">
    <property type="entry name" value="Spore Coat Polysaccharide Biosynthesis Protein SpsA, Chain A"/>
    <property type="match status" value="1"/>
</dbReference>
<dbReference type="CDD" id="cd00761">
    <property type="entry name" value="Glyco_tranf_GTA_type"/>
    <property type="match status" value="1"/>
</dbReference>
<dbReference type="SUPFAM" id="SSF53448">
    <property type="entry name" value="Nucleotide-diphospho-sugar transferases"/>
    <property type="match status" value="1"/>
</dbReference>
<sequence length="273" mass="31178">MNPLVSVCLPVYNAERYLPQCLKSIEDQTYRPLELIIIDDSSKDGSFSILSEFAKGKPWVKVSQNQHNLGVSSTFNHAVSLAQGDYIARMDADDIMDPERIAKQASFLQSHPETVIVGGQCHIIDNSGNIIGKKVFPLKHREILDMLFRTVPMQQPTVTINRSLLPQDFLYGNPYFSPAEDYGLFFSAARYGKLANLPDFTHYYREHGTNISLTKPKFTFWRIWRARLDALLHQHYRPSIKSIVIVLAQTLVILLLPEKLIYPLHKFTRGMGK</sequence>
<protein>
    <submittedName>
        <fullName evidence="2">Glycosyl transferase family 2</fullName>
    </submittedName>
</protein>
<keyword evidence="2" id="KW-0808">Transferase</keyword>
<dbReference type="InterPro" id="IPR029044">
    <property type="entry name" value="Nucleotide-diphossugar_trans"/>
</dbReference>
<dbReference type="GO" id="GO:0016758">
    <property type="term" value="F:hexosyltransferase activity"/>
    <property type="evidence" value="ECO:0007669"/>
    <property type="project" value="UniProtKB-ARBA"/>
</dbReference>
<dbReference type="Pfam" id="PF00535">
    <property type="entry name" value="Glycos_transf_2"/>
    <property type="match status" value="1"/>
</dbReference>
<comment type="caution">
    <text evidence="2">The sequence shown here is derived from an EMBL/GenBank/DDBJ whole genome shotgun (WGS) entry which is preliminary data.</text>
</comment>
<evidence type="ECO:0000313" key="2">
    <source>
        <dbReference type="EMBL" id="KKT36236.1"/>
    </source>
</evidence>
<dbReference type="EMBL" id="LCHN01000004">
    <property type="protein sequence ID" value="KKT36236.1"/>
    <property type="molecule type" value="Genomic_DNA"/>
</dbReference>
<dbReference type="PANTHER" id="PTHR22916:SF3">
    <property type="entry name" value="UDP-GLCNAC:BETAGAL BETA-1,3-N-ACETYLGLUCOSAMINYLTRANSFERASE-LIKE PROTEIN 1"/>
    <property type="match status" value="1"/>
</dbReference>
<feature type="domain" description="Glycosyltransferase 2-like" evidence="1">
    <location>
        <begin position="6"/>
        <end position="160"/>
    </location>
</feature>
<dbReference type="InterPro" id="IPR001173">
    <property type="entry name" value="Glyco_trans_2-like"/>
</dbReference>
<proteinExistence type="predicted"/>
<gene>
    <name evidence="2" type="ORF">UW23_C0004G0019</name>
</gene>
<evidence type="ECO:0000313" key="3">
    <source>
        <dbReference type="Proteomes" id="UP000034069"/>
    </source>
</evidence>
<dbReference type="PANTHER" id="PTHR22916">
    <property type="entry name" value="GLYCOSYLTRANSFERASE"/>
    <property type="match status" value="1"/>
</dbReference>
<name>A0A0G1GMQ6_9BACT</name>
<evidence type="ECO:0000259" key="1">
    <source>
        <dbReference type="Pfam" id="PF00535"/>
    </source>
</evidence>
<organism evidence="2 3">
    <name type="scientific">Candidatus Collierbacteria bacterium GW2011_GWA1_44_12</name>
    <dbReference type="NCBI Taxonomy" id="1618376"/>
    <lineage>
        <taxon>Bacteria</taxon>
        <taxon>Candidatus Collieribacteriota</taxon>
    </lineage>
</organism>
<dbReference type="Proteomes" id="UP000034069">
    <property type="component" value="Unassembled WGS sequence"/>
</dbReference>
<dbReference type="AlphaFoldDB" id="A0A0G1GMQ6"/>
<accession>A0A0G1GMQ6</accession>